<evidence type="ECO:0000313" key="8">
    <source>
        <dbReference type="Proteomes" id="UP000683360"/>
    </source>
</evidence>
<accession>A0A8S3QQR4</accession>
<evidence type="ECO:0000256" key="3">
    <source>
        <dbReference type="ARBA" id="ARBA00022729"/>
    </source>
</evidence>
<dbReference type="GO" id="GO:0005576">
    <property type="term" value="C:extracellular region"/>
    <property type="evidence" value="ECO:0007669"/>
    <property type="project" value="UniProtKB-SubCell"/>
</dbReference>
<keyword evidence="3 5" id="KW-0732">Signal</keyword>
<feature type="chain" id="PRO_5035900896" evidence="5">
    <location>
        <begin position="19"/>
        <end position="257"/>
    </location>
</feature>
<keyword evidence="4" id="KW-0175">Coiled coil</keyword>
<comment type="subcellular location">
    <subcellularLocation>
        <location evidence="1">Secreted</location>
    </subcellularLocation>
</comment>
<dbReference type="EMBL" id="CAJPWZ010000569">
    <property type="protein sequence ID" value="CAG2196769.1"/>
    <property type="molecule type" value="Genomic_DNA"/>
</dbReference>
<protein>
    <submittedName>
        <fullName evidence="7">C1QL</fullName>
    </submittedName>
</protein>
<evidence type="ECO:0000256" key="5">
    <source>
        <dbReference type="SAM" id="SignalP"/>
    </source>
</evidence>
<evidence type="ECO:0000259" key="6">
    <source>
        <dbReference type="PROSITE" id="PS50871"/>
    </source>
</evidence>
<name>A0A8S3QQR4_MYTED</name>
<dbReference type="Gene3D" id="2.60.120.40">
    <property type="match status" value="1"/>
</dbReference>
<organism evidence="7 8">
    <name type="scientific">Mytilus edulis</name>
    <name type="common">Blue mussel</name>
    <dbReference type="NCBI Taxonomy" id="6550"/>
    <lineage>
        <taxon>Eukaryota</taxon>
        <taxon>Metazoa</taxon>
        <taxon>Spiralia</taxon>
        <taxon>Lophotrochozoa</taxon>
        <taxon>Mollusca</taxon>
        <taxon>Bivalvia</taxon>
        <taxon>Autobranchia</taxon>
        <taxon>Pteriomorphia</taxon>
        <taxon>Mytilida</taxon>
        <taxon>Mytiloidea</taxon>
        <taxon>Mytilidae</taxon>
        <taxon>Mytilinae</taxon>
        <taxon>Mytilus</taxon>
    </lineage>
</organism>
<dbReference type="SMART" id="SM00110">
    <property type="entry name" value="C1Q"/>
    <property type="match status" value="1"/>
</dbReference>
<feature type="signal peptide" evidence="5">
    <location>
        <begin position="1"/>
        <end position="18"/>
    </location>
</feature>
<evidence type="ECO:0000256" key="2">
    <source>
        <dbReference type="ARBA" id="ARBA00022525"/>
    </source>
</evidence>
<gene>
    <name evidence="7" type="ORF">MEDL_11614</name>
</gene>
<dbReference type="AlphaFoldDB" id="A0A8S3QQR4"/>
<dbReference type="OrthoDB" id="6154955at2759"/>
<feature type="domain" description="C1q" evidence="6">
    <location>
        <begin position="120"/>
        <end position="257"/>
    </location>
</feature>
<evidence type="ECO:0000256" key="1">
    <source>
        <dbReference type="ARBA" id="ARBA00004613"/>
    </source>
</evidence>
<dbReference type="Pfam" id="PF00386">
    <property type="entry name" value="C1q"/>
    <property type="match status" value="1"/>
</dbReference>
<evidence type="ECO:0000313" key="7">
    <source>
        <dbReference type="EMBL" id="CAG2196769.1"/>
    </source>
</evidence>
<evidence type="ECO:0000256" key="4">
    <source>
        <dbReference type="SAM" id="Coils"/>
    </source>
</evidence>
<proteinExistence type="predicted"/>
<dbReference type="InterPro" id="IPR008983">
    <property type="entry name" value="Tumour_necrosis_fac-like_dom"/>
</dbReference>
<keyword evidence="8" id="KW-1185">Reference proteome</keyword>
<dbReference type="PANTHER" id="PTHR22923">
    <property type="entry name" value="CEREBELLIN-RELATED"/>
    <property type="match status" value="1"/>
</dbReference>
<reference evidence="7" key="1">
    <citation type="submission" date="2021-03" db="EMBL/GenBank/DDBJ databases">
        <authorList>
            <person name="Bekaert M."/>
        </authorList>
    </citation>
    <scope>NUCLEOTIDE SEQUENCE</scope>
</reference>
<feature type="coiled-coil region" evidence="4">
    <location>
        <begin position="27"/>
        <end position="54"/>
    </location>
</feature>
<dbReference type="PANTHER" id="PTHR22923:SF116">
    <property type="entry name" value="C1Q DOMAIN-CONTAINING PROTEIN"/>
    <property type="match status" value="1"/>
</dbReference>
<dbReference type="InterPro" id="IPR001073">
    <property type="entry name" value="C1q_dom"/>
</dbReference>
<sequence length="257" mass="29278">MYKFYYLVLVYLFVVTVADEKINQERFLKIERLLNEQRNEIERLTNEGEEMKRTLDIQGMEMMHLKKAMGNVIDENKHLNKLLNSESKTRLVDGTDKLMRPKERGIFNHKERRLLVNSGDHGDRVAFYAFMSNNEAILKHHTLTFDVTKVNYGSGYNNNTGIFTAPASGVYVITTTIHPFINSAASIDIIVNNNVQGSIFTDSTEGYETNAATGIVIAWMNQGDVSFVRTSANYNSYGSLYSIIINRCSFTGWKISD</sequence>
<dbReference type="SUPFAM" id="SSF49842">
    <property type="entry name" value="TNF-like"/>
    <property type="match status" value="1"/>
</dbReference>
<dbReference type="Proteomes" id="UP000683360">
    <property type="component" value="Unassembled WGS sequence"/>
</dbReference>
<comment type="caution">
    <text evidence="7">The sequence shown here is derived from an EMBL/GenBank/DDBJ whole genome shotgun (WGS) entry which is preliminary data.</text>
</comment>
<keyword evidence="2" id="KW-0964">Secreted</keyword>
<dbReference type="InterPro" id="IPR050822">
    <property type="entry name" value="Cerebellin_Synaptic_Org"/>
</dbReference>
<dbReference type="PROSITE" id="PS50871">
    <property type="entry name" value="C1Q"/>
    <property type="match status" value="1"/>
</dbReference>